<feature type="compositionally biased region" description="Low complexity" evidence="5">
    <location>
        <begin position="137"/>
        <end position="166"/>
    </location>
</feature>
<evidence type="ECO:0000256" key="6">
    <source>
        <dbReference type="SAM" id="SignalP"/>
    </source>
</evidence>
<feature type="chain" id="PRO_5032997603" evidence="6">
    <location>
        <begin position="22"/>
        <end position="197"/>
    </location>
</feature>
<accession>A0A833RK71</accession>
<feature type="domain" description="Bifunctional inhibitor/plant lipid transfer protein/seed storage helical" evidence="7">
    <location>
        <begin position="32"/>
        <end position="115"/>
    </location>
</feature>
<dbReference type="EMBL" id="SWLB01000006">
    <property type="protein sequence ID" value="KAF3337193.1"/>
    <property type="molecule type" value="Genomic_DNA"/>
</dbReference>
<evidence type="ECO:0000313" key="8">
    <source>
        <dbReference type="EMBL" id="KAF3337193.1"/>
    </source>
</evidence>
<dbReference type="Proteomes" id="UP000623129">
    <property type="component" value="Unassembled WGS sequence"/>
</dbReference>
<evidence type="ECO:0000256" key="4">
    <source>
        <dbReference type="ARBA" id="ARBA00023180"/>
    </source>
</evidence>
<evidence type="ECO:0000256" key="1">
    <source>
        <dbReference type="ARBA" id="ARBA00009748"/>
    </source>
</evidence>
<dbReference type="SUPFAM" id="SSF47699">
    <property type="entry name" value="Bifunctional inhibitor/lipid-transfer protein/seed storage 2S albumin"/>
    <property type="match status" value="1"/>
</dbReference>
<evidence type="ECO:0000313" key="9">
    <source>
        <dbReference type="Proteomes" id="UP000623129"/>
    </source>
</evidence>
<dbReference type="SMART" id="SM00499">
    <property type="entry name" value="AAI"/>
    <property type="match status" value="1"/>
</dbReference>
<dbReference type="Gene3D" id="1.10.110.10">
    <property type="entry name" value="Plant lipid-transfer and hydrophobic proteins"/>
    <property type="match status" value="1"/>
</dbReference>
<feature type="signal peptide" evidence="6">
    <location>
        <begin position="1"/>
        <end position="21"/>
    </location>
</feature>
<keyword evidence="4" id="KW-0325">Glycoprotein</keyword>
<dbReference type="InterPro" id="IPR043325">
    <property type="entry name" value="LTSS"/>
</dbReference>
<dbReference type="AlphaFoldDB" id="A0A833RK71"/>
<proteinExistence type="inferred from homology"/>
<comment type="similarity">
    <text evidence="1">Belongs to the plant LTP family.</text>
</comment>
<organism evidence="8 9">
    <name type="scientific">Carex littledalei</name>
    <dbReference type="NCBI Taxonomy" id="544730"/>
    <lineage>
        <taxon>Eukaryota</taxon>
        <taxon>Viridiplantae</taxon>
        <taxon>Streptophyta</taxon>
        <taxon>Embryophyta</taxon>
        <taxon>Tracheophyta</taxon>
        <taxon>Spermatophyta</taxon>
        <taxon>Magnoliopsida</taxon>
        <taxon>Liliopsida</taxon>
        <taxon>Poales</taxon>
        <taxon>Cyperaceae</taxon>
        <taxon>Cyperoideae</taxon>
        <taxon>Cariceae</taxon>
        <taxon>Carex</taxon>
        <taxon>Carex subgen. Euthyceras</taxon>
    </lineage>
</organism>
<evidence type="ECO:0000256" key="2">
    <source>
        <dbReference type="ARBA" id="ARBA00022729"/>
    </source>
</evidence>
<protein>
    <submittedName>
        <fullName evidence="8">Non-specific lipid transfer protein GPI-anchored 1-like protein</fullName>
    </submittedName>
</protein>
<evidence type="ECO:0000256" key="5">
    <source>
        <dbReference type="SAM" id="MobiDB-lite"/>
    </source>
</evidence>
<sequence length="197" mass="20590">MKSSMNLSSLLLLSLLGFSLGTDSTNPLQDTCSKDFEKLTMCLDYASAKVAEPGTTCCSAVSGIRQDQPACLCYIIQQAHSSSSSSSMASMGIKFDRLLSLPDSCKLANTSIANCPKLLNLSPSSPDAAIFADPKSSKGSTKSSNSTSTSNSASTSTSSPLTSTTNDPEDREICTSIFQEFIAALDFHTGSVGPVQV</sequence>
<keyword evidence="3" id="KW-1015">Disulfide bond</keyword>
<dbReference type="Pfam" id="PF14368">
    <property type="entry name" value="LTP_2"/>
    <property type="match status" value="1"/>
</dbReference>
<reference evidence="8" key="1">
    <citation type="submission" date="2020-01" db="EMBL/GenBank/DDBJ databases">
        <title>Genome sequence of Kobresia littledalei, the first chromosome-level genome in the family Cyperaceae.</title>
        <authorList>
            <person name="Qu G."/>
        </authorList>
    </citation>
    <scope>NUCLEOTIDE SEQUENCE</scope>
    <source>
        <strain evidence="8">C.B.Clarke</strain>
        <tissue evidence="8">Leaf</tissue>
    </source>
</reference>
<evidence type="ECO:0000256" key="3">
    <source>
        <dbReference type="ARBA" id="ARBA00023157"/>
    </source>
</evidence>
<keyword evidence="9" id="KW-1185">Reference proteome</keyword>
<feature type="region of interest" description="Disordered" evidence="5">
    <location>
        <begin position="130"/>
        <end position="169"/>
    </location>
</feature>
<evidence type="ECO:0000259" key="7">
    <source>
        <dbReference type="SMART" id="SM00499"/>
    </source>
</evidence>
<dbReference type="InterPro" id="IPR036312">
    <property type="entry name" value="Bifun_inhib/LTP/seed_sf"/>
</dbReference>
<dbReference type="CDD" id="cd00010">
    <property type="entry name" value="AAI_LTSS"/>
    <property type="match status" value="1"/>
</dbReference>
<name>A0A833RK71_9POAL</name>
<dbReference type="InterPro" id="IPR016140">
    <property type="entry name" value="Bifunc_inhib/LTP/seed_store"/>
</dbReference>
<dbReference type="PANTHER" id="PTHR33044">
    <property type="entry name" value="BIFUNCTIONAL INHIBITOR/LIPID-TRANSFER PROTEIN/SEED STORAGE 2S ALBUMIN SUPERFAMILY PROTEIN-RELATED"/>
    <property type="match status" value="1"/>
</dbReference>
<comment type="caution">
    <text evidence="8">The sequence shown here is derived from an EMBL/GenBank/DDBJ whole genome shotgun (WGS) entry which is preliminary data.</text>
</comment>
<keyword evidence="2 6" id="KW-0732">Signal</keyword>
<dbReference type="OrthoDB" id="1882492at2759"/>
<gene>
    <name evidence="8" type="ORF">FCM35_KLT17780</name>
</gene>